<accession>X0U6M3</accession>
<dbReference type="AlphaFoldDB" id="X0U6M3"/>
<sequence length="276" mass="30730">VQDQIAKLTTPLNTALNTLVQTMKSSPPAQDTSNQLPALTDMLYKNIMQSKHAIMENISGFTQHLAKEVTQNNQITPAVIHNRMMDIVETVNRLQSTLSGLLTESKTSINNTLQSFVHHFNTALTAWTEQHATALTELMQNTQPHAQELQSTLSQLISQHFPAIKEQPALSENALFRIVQSAIIDTVTKLGSHTTQLSSSLHEPINTMQHEIEQQWHDSLRAVETTAQKLETTVKNSIVDIEAQLTDALEKLNRRGADPSEIARNIQSIANRFASD</sequence>
<proteinExistence type="predicted"/>
<name>X0U6M3_9ZZZZ</name>
<protein>
    <submittedName>
        <fullName evidence="1">Uncharacterized protein</fullName>
    </submittedName>
</protein>
<dbReference type="EMBL" id="BARS01018481">
    <property type="protein sequence ID" value="GAF94956.1"/>
    <property type="molecule type" value="Genomic_DNA"/>
</dbReference>
<evidence type="ECO:0000313" key="1">
    <source>
        <dbReference type="EMBL" id="GAF94956.1"/>
    </source>
</evidence>
<feature type="non-terminal residue" evidence="1">
    <location>
        <position position="276"/>
    </location>
</feature>
<feature type="non-terminal residue" evidence="1">
    <location>
        <position position="1"/>
    </location>
</feature>
<gene>
    <name evidence="1" type="ORF">S01H1_30065</name>
</gene>
<comment type="caution">
    <text evidence="1">The sequence shown here is derived from an EMBL/GenBank/DDBJ whole genome shotgun (WGS) entry which is preliminary data.</text>
</comment>
<dbReference type="SUPFAM" id="SSF58113">
    <property type="entry name" value="Apolipoprotein A-I"/>
    <property type="match status" value="1"/>
</dbReference>
<reference evidence="1" key="1">
    <citation type="journal article" date="2014" name="Front. Microbiol.">
        <title>High frequency of phylogenetically diverse reductive dehalogenase-homologous genes in deep subseafloor sedimentary metagenomes.</title>
        <authorList>
            <person name="Kawai M."/>
            <person name="Futagami T."/>
            <person name="Toyoda A."/>
            <person name="Takaki Y."/>
            <person name="Nishi S."/>
            <person name="Hori S."/>
            <person name="Arai W."/>
            <person name="Tsubouchi T."/>
            <person name="Morono Y."/>
            <person name="Uchiyama I."/>
            <person name="Ito T."/>
            <person name="Fujiyama A."/>
            <person name="Inagaki F."/>
            <person name="Takami H."/>
        </authorList>
    </citation>
    <scope>NUCLEOTIDE SEQUENCE</scope>
    <source>
        <strain evidence="1">Expedition CK06-06</strain>
    </source>
</reference>
<organism evidence="1">
    <name type="scientific">marine sediment metagenome</name>
    <dbReference type="NCBI Taxonomy" id="412755"/>
    <lineage>
        <taxon>unclassified sequences</taxon>
        <taxon>metagenomes</taxon>
        <taxon>ecological metagenomes</taxon>
    </lineage>
</organism>
<dbReference type="Gene3D" id="1.20.120.20">
    <property type="entry name" value="Apolipoprotein"/>
    <property type="match status" value="1"/>
</dbReference>